<sequence length="182" mass="21213">MHDVDLDGFRLEEQWFDDEFEILRGRRQPVDRWSDLLFQATWWQDADAARTIWRLDELSEQQCALIHRFVAMHEEETGTLLAWESTHAPVPSGDVAFDAYDRGQSQLLEMVSEHGWIHRTDLMLALQRRMRGWPAVEGTCFCGYPVTEGWTTLRATPGWKLPDRTGDASAELIFEALVWRHP</sequence>
<proteinExistence type="predicted"/>
<accession>A0ABV1Y0G1</accession>
<gene>
    <name evidence="1" type="ORF">ABT384_31375</name>
</gene>
<organism evidence="1 2">
    <name type="scientific">Streptomyces lanatus</name>
    <dbReference type="NCBI Taxonomy" id="66900"/>
    <lineage>
        <taxon>Bacteria</taxon>
        <taxon>Bacillati</taxon>
        <taxon>Actinomycetota</taxon>
        <taxon>Actinomycetes</taxon>
        <taxon>Kitasatosporales</taxon>
        <taxon>Streptomycetaceae</taxon>
        <taxon>Streptomyces</taxon>
    </lineage>
</organism>
<name>A0ABV1Y0G1_9ACTN</name>
<evidence type="ECO:0000313" key="1">
    <source>
        <dbReference type="EMBL" id="MER7377140.1"/>
    </source>
</evidence>
<evidence type="ECO:0000313" key="2">
    <source>
        <dbReference type="Proteomes" id="UP001486207"/>
    </source>
</evidence>
<dbReference type="Proteomes" id="UP001486207">
    <property type="component" value="Unassembled WGS sequence"/>
</dbReference>
<dbReference type="RefSeq" id="WP_190074193.1">
    <property type="nucleotide sequence ID" value="NZ_BNBM01000017.1"/>
</dbReference>
<keyword evidence="2" id="KW-1185">Reference proteome</keyword>
<protein>
    <submittedName>
        <fullName evidence="1">Uncharacterized protein</fullName>
    </submittedName>
</protein>
<dbReference type="EMBL" id="JBEPFB010000017">
    <property type="protein sequence ID" value="MER7377140.1"/>
    <property type="molecule type" value="Genomic_DNA"/>
</dbReference>
<comment type="caution">
    <text evidence="1">The sequence shown here is derived from an EMBL/GenBank/DDBJ whole genome shotgun (WGS) entry which is preliminary data.</text>
</comment>
<reference evidence="1 2" key="1">
    <citation type="submission" date="2024-06" db="EMBL/GenBank/DDBJ databases">
        <title>The Natural Products Discovery Center: Release of the First 8490 Sequenced Strains for Exploring Actinobacteria Biosynthetic Diversity.</title>
        <authorList>
            <person name="Kalkreuter E."/>
            <person name="Kautsar S.A."/>
            <person name="Yang D."/>
            <person name="Bader C.D."/>
            <person name="Teijaro C.N."/>
            <person name="Fluegel L."/>
            <person name="Davis C.M."/>
            <person name="Simpson J.R."/>
            <person name="Lauterbach L."/>
            <person name="Steele A.D."/>
            <person name="Gui C."/>
            <person name="Meng S."/>
            <person name="Li G."/>
            <person name="Viehrig K."/>
            <person name="Ye F."/>
            <person name="Su P."/>
            <person name="Kiefer A.F."/>
            <person name="Nichols A."/>
            <person name="Cepeda A.J."/>
            <person name="Yan W."/>
            <person name="Fan B."/>
            <person name="Jiang Y."/>
            <person name="Adhikari A."/>
            <person name="Zheng C.-J."/>
            <person name="Schuster L."/>
            <person name="Cowan T.M."/>
            <person name="Smanski M.J."/>
            <person name="Chevrette M.G."/>
            <person name="De Carvalho L.P.S."/>
            <person name="Shen B."/>
        </authorList>
    </citation>
    <scope>NUCLEOTIDE SEQUENCE [LARGE SCALE GENOMIC DNA]</scope>
    <source>
        <strain evidence="1 2">NPDC000155</strain>
    </source>
</reference>